<dbReference type="PANTHER" id="PTHR32294:SF4">
    <property type="entry name" value="ERROR-PRONE DNA POLYMERASE"/>
    <property type="match status" value="1"/>
</dbReference>
<dbReference type="GO" id="GO:0006281">
    <property type="term" value="P:DNA repair"/>
    <property type="evidence" value="ECO:0007669"/>
    <property type="project" value="UniProtKB-KW"/>
</dbReference>
<evidence type="ECO:0000256" key="1">
    <source>
        <dbReference type="ARBA" id="ARBA00022490"/>
    </source>
</evidence>
<evidence type="ECO:0000256" key="2">
    <source>
        <dbReference type="ARBA" id="ARBA00022763"/>
    </source>
</evidence>
<keyword evidence="6" id="KW-1185">Reference proteome</keyword>
<sequence length="138" mass="15605">MNTADYRLELALDLSSQLMGAPRHPGQHPGGFVLTQDGLDDLVPIEPATMQDRQVVEWDKDDIEALQFMKVDVLALGMLTCMAKSFDLLRDHKNIPMDLSDVEQEDPPRLKPRTFYDLVVQVAMSGRDPSRATWCIHI</sequence>
<keyword evidence="1" id="KW-0963">Cytoplasm</keyword>
<comment type="caution">
    <text evidence="5">The sequence shown here is derived from an EMBL/GenBank/DDBJ whole genome shotgun (WGS) entry which is preliminary data.</text>
</comment>
<dbReference type="Proteomes" id="UP000554520">
    <property type="component" value="Unassembled WGS sequence"/>
</dbReference>
<dbReference type="AlphaFoldDB" id="A0A839UEY0"/>
<gene>
    <name evidence="5" type="ORF">FHS21_004953</name>
</gene>
<reference evidence="5 6" key="1">
    <citation type="submission" date="2020-08" db="EMBL/GenBank/DDBJ databases">
        <title>Genomic Encyclopedia of Type Strains, Phase III (KMG-III): the genomes of soil and plant-associated and newly described type strains.</title>
        <authorList>
            <person name="Whitman W."/>
        </authorList>
    </citation>
    <scope>NUCLEOTIDE SEQUENCE [LARGE SCALE GENOMIC DNA]</scope>
    <source>
        <strain evidence="5 6">CECT 7015</strain>
    </source>
</reference>
<evidence type="ECO:0000256" key="3">
    <source>
        <dbReference type="ARBA" id="ARBA00023204"/>
    </source>
</evidence>
<dbReference type="EMBL" id="JACHXN010000020">
    <property type="protein sequence ID" value="MBB3148505.1"/>
    <property type="molecule type" value="Genomic_DNA"/>
</dbReference>
<dbReference type="GO" id="GO:0006260">
    <property type="term" value="P:DNA replication"/>
    <property type="evidence" value="ECO:0007669"/>
    <property type="project" value="InterPro"/>
</dbReference>
<organism evidence="5 6">
    <name type="scientific">Phyllobacterium trifolii</name>
    <dbReference type="NCBI Taxonomy" id="300193"/>
    <lineage>
        <taxon>Bacteria</taxon>
        <taxon>Pseudomonadati</taxon>
        <taxon>Pseudomonadota</taxon>
        <taxon>Alphaproteobacteria</taxon>
        <taxon>Hyphomicrobiales</taxon>
        <taxon>Phyllobacteriaceae</taxon>
        <taxon>Phyllobacterium</taxon>
    </lineage>
</organism>
<accession>A0A839UEY0</accession>
<name>A0A839UEY0_9HYPH</name>
<evidence type="ECO:0000259" key="4">
    <source>
        <dbReference type="Pfam" id="PF07733"/>
    </source>
</evidence>
<keyword evidence="2" id="KW-0227">DNA damage</keyword>
<dbReference type="GO" id="GO:0008408">
    <property type="term" value="F:3'-5' exonuclease activity"/>
    <property type="evidence" value="ECO:0007669"/>
    <property type="project" value="InterPro"/>
</dbReference>
<evidence type="ECO:0000313" key="5">
    <source>
        <dbReference type="EMBL" id="MBB3148505.1"/>
    </source>
</evidence>
<keyword evidence="3" id="KW-0234">DNA repair</keyword>
<dbReference type="InterPro" id="IPR004805">
    <property type="entry name" value="DnaE2/DnaE/PolC"/>
</dbReference>
<evidence type="ECO:0000313" key="6">
    <source>
        <dbReference type="Proteomes" id="UP000554520"/>
    </source>
</evidence>
<proteinExistence type="predicted"/>
<dbReference type="Pfam" id="PF07733">
    <property type="entry name" value="DNA_pol3_alpha"/>
    <property type="match status" value="1"/>
</dbReference>
<feature type="domain" description="Bacterial DNA polymerase III alpha subunit NTPase" evidence="4">
    <location>
        <begin position="4"/>
        <end position="75"/>
    </location>
</feature>
<dbReference type="PANTHER" id="PTHR32294">
    <property type="entry name" value="DNA POLYMERASE III SUBUNIT ALPHA"/>
    <property type="match status" value="1"/>
</dbReference>
<protein>
    <submittedName>
        <fullName evidence="5">DNA polymerase III alpha subunit</fullName>
    </submittedName>
</protein>
<dbReference type="InterPro" id="IPR011708">
    <property type="entry name" value="DNA_pol3_alpha_NTPase_dom"/>
</dbReference>